<dbReference type="SUPFAM" id="SSF54593">
    <property type="entry name" value="Glyoxalase/Bleomycin resistance protein/Dihydroxybiphenyl dioxygenase"/>
    <property type="match status" value="1"/>
</dbReference>
<dbReference type="InterPro" id="IPR029068">
    <property type="entry name" value="Glyas_Bleomycin-R_OHBP_Dase"/>
</dbReference>
<dbReference type="GeneID" id="87598741"/>
<sequence length="124" mass="13949">MNIDLLYGVGIFIPVRHLAKATDWYKEMLGFEMIHEDSPAANVLKVGDGTVTFCLVTCEDIEQPKFPQNDYEVNVYFNFHTNDVEKAHQLLSSKGANVGEIHDYGKVRGFDLIDLDGNHFGVVT</sequence>
<comment type="caution">
    <text evidence="2">The sequence shown here is derived from an EMBL/GenBank/DDBJ whole genome shotgun (WGS) entry which is preliminary data.</text>
</comment>
<dbReference type="RefSeq" id="WP_053430498.1">
    <property type="nucleotide sequence ID" value="NZ_CP040441.1"/>
</dbReference>
<dbReference type="PROSITE" id="PS51819">
    <property type="entry name" value="VOC"/>
    <property type="match status" value="1"/>
</dbReference>
<reference evidence="2" key="1">
    <citation type="submission" date="2015-08" db="EMBL/GenBank/DDBJ databases">
        <title>Complete DNA Sequence of Pseudomonas syringae pv. actinidiae, the Causal Agent of Kiwifruit Canker Disease.</title>
        <authorList>
            <person name="Rikkerink E.H.A."/>
            <person name="Fineran P.C."/>
        </authorList>
    </citation>
    <scope>NUCLEOTIDE SEQUENCE</scope>
    <source>
        <strain evidence="2">DSM 13666</strain>
    </source>
</reference>
<accession>A0A0M0KHL8</accession>
<dbReference type="EMBL" id="LILD01000001">
    <property type="protein sequence ID" value="KOO38057.1"/>
    <property type="molecule type" value="Genomic_DNA"/>
</dbReference>
<dbReference type="Pfam" id="PF00903">
    <property type="entry name" value="Glyoxalase"/>
    <property type="match status" value="1"/>
</dbReference>
<dbReference type="PATRIC" id="fig|136160.3.peg.991"/>
<protein>
    <submittedName>
        <fullName evidence="2">Glyoxalase</fullName>
    </submittedName>
</protein>
<evidence type="ECO:0000313" key="2">
    <source>
        <dbReference type="EMBL" id="KOO38057.1"/>
    </source>
</evidence>
<proteinExistence type="predicted"/>
<dbReference type="InterPro" id="IPR004360">
    <property type="entry name" value="Glyas_Fos-R_dOase_dom"/>
</dbReference>
<dbReference type="AlphaFoldDB" id="A0A0M0KHL8"/>
<organism evidence="2">
    <name type="scientific">Halalkalibacterium halodurans</name>
    <name type="common">Bacillus halodurans</name>
    <dbReference type="NCBI Taxonomy" id="86665"/>
    <lineage>
        <taxon>Bacteria</taxon>
        <taxon>Bacillati</taxon>
        <taxon>Bacillota</taxon>
        <taxon>Bacilli</taxon>
        <taxon>Bacillales</taxon>
        <taxon>Bacillaceae</taxon>
        <taxon>Halalkalibacterium (ex Joshi et al. 2022)</taxon>
    </lineage>
</organism>
<feature type="domain" description="VOC" evidence="1">
    <location>
        <begin position="5"/>
        <end position="124"/>
    </location>
</feature>
<gene>
    <name evidence="2" type="ORF">AMD02_03685</name>
</gene>
<dbReference type="Gene3D" id="3.10.180.10">
    <property type="entry name" value="2,3-Dihydroxybiphenyl 1,2-Dioxygenase, domain 1"/>
    <property type="match status" value="1"/>
</dbReference>
<evidence type="ECO:0000259" key="1">
    <source>
        <dbReference type="PROSITE" id="PS51819"/>
    </source>
</evidence>
<dbReference type="InterPro" id="IPR037523">
    <property type="entry name" value="VOC_core"/>
</dbReference>
<name>A0A0M0KHL8_ALKHA</name>